<name>A0A382NHT8_9ZZZZ</name>
<dbReference type="Pfam" id="PF01121">
    <property type="entry name" value="CoaE"/>
    <property type="match status" value="1"/>
</dbReference>
<dbReference type="SUPFAM" id="SSF52540">
    <property type="entry name" value="P-loop containing nucleoside triphosphate hydrolases"/>
    <property type="match status" value="1"/>
</dbReference>
<dbReference type="Gene3D" id="3.40.50.300">
    <property type="entry name" value="P-loop containing nucleotide triphosphate hydrolases"/>
    <property type="match status" value="1"/>
</dbReference>
<accession>A0A382NHT8</accession>
<evidence type="ECO:0000256" key="2">
    <source>
        <dbReference type="ARBA" id="ARBA00022840"/>
    </source>
</evidence>
<dbReference type="EMBL" id="UINC01100066">
    <property type="protein sequence ID" value="SVC59827.1"/>
    <property type="molecule type" value="Genomic_DNA"/>
</dbReference>
<reference evidence="3" key="1">
    <citation type="submission" date="2018-05" db="EMBL/GenBank/DDBJ databases">
        <authorList>
            <person name="Lanie J.A."/>
            <person name="Ng W.-L."/>
            <person name="Kazmierczak K.M."/>
            <person name="Andrzejewski T.M."/>
            <person name="Davidsen T.M."/>
            <person name="Wayne K.J."/>
            <person name="Tettelin H."/>
            <person name="Glass J.I."/>
            <person name="Rusch D."/>
            <person name="Podicherti R."/>
            <person name="Tsui H.-C.T."/>
            <person name="Winkler M.E."/>
        </authorList>
    </citation>
    <scope>NUCLEOTIDE SEQUENCE</scope>
</reference>
<dbReference type="PANTHER" id="PTHR10695:SF46">
    <property type="entry name" value="BIFUNCTIONAL COENZYME A SYNTHASE-RELATED"/>
    <property type="match status" value="1"/>
</dbReference>
<dbReference type="GO" id="GO:0015937">
    <property type="term" value="P:coenzyme A biosynthetic process"/>
    <property type="evidence" value="ECO:0007669"/>
    <property type="project" value="InterPro"/>
</dbReference>
<dbReference type="AlphaFoldDB" id="A0A382NHT8"/>
<keyword evidence="2" id="KW-0067">ATP-binding</keyword>
<dbReference type="PANTHER" id="PTHR10695">
    <property type="entry name" value="DEPHOSPHO-COA KINASE-RELATED"/>
    <property type="match status" value="1"/>
</dbReference>
<dbReference type="HAMAP" id="MF_00376">
    <property type="entry name" value="Dephospho_CoA_kinase"/>
    <property type="match status" value="1"/>
</dbReference>
<protein>
    <recommendedName>
        <fullName evidence="4">Dephospho-CoA kinase</fullName>
    </recommendedName>
</protein>
<dbReference type="PROSITE" id="PS51219">
    <property type="entry name" value="DPCK"/>
    <property type="match status" value="1"/>
</dbReference>
<dbReference type="GO" id="GO:0005524">
    <property type="term" value="F:ATP binding"/>
    <property type="evidence" value="ECO:0007669"/>
    <property type="project" value="UniProtKB-KW"/>
</dbReference>
<proteinExistence type="inferred from homology"/>
<dbReference type="GO" id="GO:0004140">
    <property type="term" value="F:dephospho-CoA kinase activity"/>
    <property type="evidence" value="ECO:0007669"/>
    <property type="project" value="InterPro"/>
</dbReference>
<keyword evidence="1" id="KW-0547">Nucleotide-binding</keyword>
<dbReference type="InterPro" id="IPR001977">
    <property type="entry name" value="Depp_CoAkinase"/>
</dbReference>
<organism evidence="3">
    <name type="scientific">marine metagenome</name>
    <dbReference type="NCBI Taxonomy" id="408172"/>
    <lineage>
        <taxon>unclassified sequences</taxon>
        <taxon>metagenomes</taxon>
        <taxon>ecological metagenomes</taxon>
    </lineage>
</organism>
<sequence>MGKSEAAKVFGRLGVPVFDADAAVHRMLAKGGEAVEVVARSFPEVINDGAIDRRRLGDRVFGKGNELKKLEYILHPLVGKARNKFLRLAGASRARVVVMDVPLLFETGGMAGYHAVVVVSAPHFVQRSRALRRPGMTKERFASILQKQVPDHLKCRQADFIVFSGLGKRSALINICKILRMVRAGLVLRGKLRLKGQRSA</sequence>
<evidence type="ECO:0000256" key="1">
    <source>
        <dbReference type="ARBA" id="ARBA00022741"/>
    </source>
</evidence>
<gene>
    <name evidence="3" type="ORF">METZ01_LOCUS312681</name>
</gene>
<dbReference type="InterPro" id="IPR027417">
    <property type="entry name" value="P-loop_NTPase"/>
</dbReference>
<dbReference type="CDD" id="cd02022">
    <property type="entry name" value="DPCK"/>
    <property type="match status" value="1"/>
</dbReference>
<evidence type="ECO:0000313" key="3">
    <source>
        <dbReference type="EMBL" id="SVC59827.1"/>
    </source>
</evidence>
<evidence type="ECO:0008006" key="4">
    <source>
        <dbReference type="Google" id="ProtNLM"/>
    </source>
</evidence>
<dbReference type="NCBIfam" id="TIGR00152">
    <property type="entry name" value="dephospho-CoA kinase"/>
    <property type="match status" value="1"/>
</dbReference>